<dbReference type="Proteomes" id="UP001313282">
    <property type="component" value="Unassembled WGS sequence"/>
</dbReference>
<feature type="region of interest" description="Disordered" evidence="1">
    <location>
        <begin position="345"/>
        <end position="373"/>
    </location>
</feature>
<feature type="compositionally biased region" description="Basic and acidic residues" evidence="1">
    <location>
        <begin position="353"/>
        <end position="370"/>
    </location>
</feature>
<gene>
    <name evidence="3" type="ORF">TWF718_005150</name>
</gene>
<sequence length="559" mass="63141">MDKNAKHAHPQDMGPSTAEAVSEEAAQSGDVPPRKIRDGVPLFNSSVGINLIDLPVDHTSDQNPTEQSAPPTPQSITRPFSAELLPEEILANEQKERQRLIFLRNAIELRKRHYACLAGAQKIATYIRQCTDWGHPIDWAPWLQAISHAQPPMDFPKRDPSSYQQLEAPGSGLGGLIAKAQSKRASLLSLDGDVVARIMGNLDYPSLQNLRMTAKKFDDVYDEWWEGVCDRVYKQKVHKISYITDFFVPPGSPEEDSEDKLRQHHYCIDWIVESILPDYCEARTVSDATTVQQSIEIFQQRPLHQLLKSGNKSGAMENERRIPFHKGDARSRSVIVGDQDKYAAISESEESVEERKSRSVDTNGKSKADGAKQGVFGSVSPQITEGETFPFPGLLKYVFEKHLGSPRRSRDNLLRYHKCLSSIEKMGLRDATDERKAFQWGMSLVAWYLKKNRTVYYAVRNEFLKHFKTQSGGDVEGQATREGEGTEETTISDQQYVERLEWLRPAQLWELVRLVDLKADNLITAMRVRGFLGVCEDGVDEVEVAEEFLLRRVAQVLGA</sequence>
<dbReference type="EMBL" id="JAVHNR010000002">
    <property type="protein sequence ID" value="KAK6352001.1"/>
    <property type="molecule type" value="Genomic_DNA"/>
</dbReference>
<accession>A0AAN8RG33</accession>
<evidence type="ECO:0000259" key="2">
    <source>
        <dbReference type="PROSITE" id="PS50181"/>
    </source>
</evidence>
<evidence type="ECO:0000256" key="1">
    <source>
        <dbReference type="SAM" id="MobiDB-lite"/>
    </source>
</evidence>
<evidence type="ECO:0000313" key="4">
    <source>
        <dbReference type="Proteomes" id="UP001313282"/>
    </source>
</evidence>
<comment type="caution">
    <text evidence="3">The sequence shown here is derived from an EMBL/GenBank/DDBJ whole genome shotgun (WGS) entry which is preliminary data.</text>
</comment>
<protein>
    <recommendedName>
        <fullName evidence="2">F-box domain-containing protein</fullName>
    </recommendedName>
</protein>
<feature type="domain" description="F-box" evidence="2">
    <location>
        <begin position="184"/>
        <end position="236"/>
    </location>
</feature>
<organism evidence="3 4">
    <name type="scientific">Orbilia javanica</name>
    <dbReference type="NCBI Taxonomy" id="47235"/>
    <lineage>
        <taxon>Eukaryota</taxon>
        <taxon>Fungi</taxon>
        <taxon>Dikarya</taxon>
        <taxon>Ascomycota</taxon>
        <taxon>Pezizomycotina</taxon>
        <taxon>Orbiliomycetes</taxon>
        <taxon>Orbiliales</taxon>
        <taxon>Orbiliaceae</taxon>
        <taxon>Orbilia</taxon>
    </lineage>
</organism>
<feature type="region of interest" description="Disordered" evidence="1">
    <location>
        <begin position="1"/>
        <end position="39"/>
    </location>
</feature>
<dbReference type="InterPro" id="IPR001810">
    <property type="entry name" value="F-box_dom"/>
</dbReference>
<dbReference type="PROSITE" id="PS50181">
    <property type="entry name" value="FBOX"/>
    <property type="match status" value="1"/>
</dbReference>
<feature type="region of interest" description="Disordered" evidence="1">
    <location>
        <begin position="55"/>
        <end position="78"/>
    </location>
</feature>
<name>A0AAN8RG33_9PEZI</name>
<dbReference type="AlphaFoldDB" id="A0AAN8RG33"/>
<keyword evidence="4" id="KW-1185">Reference proteome</keyword>
<evidence type="ECO:0000313" key="3">
    <source>
        <dbReference type="EMBL" id="KAK6352001.1"/>
    </source>
</evidence>
<reference evidence="3 4" key="1">
    <citation type="submission" date="2019-10" db="EMBL/GenBank/DDBJ databases">
        <authorList>
            <person name="Palmer J.M."/>
        </authorList>
    </citation>
    <scope>NUCLEOTIDE SEQUENCE [LARGE SCALE GENOMIC DNA]</scope>
    <source>
        <strain evidence="3 4">TWF718</strain>
    </source>
</reference>
<proteinExistence type="predicted"/>
<feature type="compositionally biased region" description="Polar residues" evidence="1">
    <location>
        <begin position="61"/>
        <end position="78"/>
    </location>
</feature>